<dbReference type="InterPro" id="IPR043128">
    <property type="entry name" value="Rev_trsase/Diguanyl_cyclase"/>
</dbReference>
<dbReference type="PANTHER" id="PTHR33064:SF40">
    <property type="entry name" value="REVERSE TRANSCRIPTASE_RETROTRANSPOSON-DERIVED PROTEIN RNASE H-LIKE DOMAIN-CONTAINING PROTEIN"/>
    <property type="match status" value="1"/>
</dbReference>
<protein>
    <submittedName>
        <fullName evidence="1">Mitochondrial protein</fullName>
    </submittedName>
</protein>
<dbReference type="InterPro" id="IPR051320">
    <property type="entry name" value="Viral_Replic_Matur_Polypro"/>
</dbReference>
<comment type="caution">
    <text evidence="1">The sequence shown here is derived from an EMBL/GenBank/DDBJ whole genome shotgun (WGS) entry which is preliminary data.</text>
</comment>
<name>A0AAW2M1V4_SESRA</name>
<reference evidence="1" key="2">
    <citation type="journal article" date="2024" name="Plant">
        <title>Genomic evolution and insights into agronomic trait innovations of Sesamum species.</title>
        <authorList>
            <person name="Miao H."/>
            <person name="Wang L."/>
            <person name="Qu L."/>
            <person name="Liu H."/>
            <person name="Sun Y."/>
            <person name="Le M."/>
            <person name="Wang Q."/>
            <person name="Wei S."/>
            <person name="Zheng Y."/>
            <person name="Lin W."/>
            <person name="Duan Y."/>
            <person name="Cao H."/>
            <person name="Xiong S."/>
            <person name="Wang X."/>
            <person name="Wei L."/>
            <person name="Li C."/>
            <person name="Ma Q."/>
            <person name="Ju M."/>
            <person name="Zhao R."/>
            <person name="Li G."/>
            <person name="Mu C."/>
            <person name="Tian Q."/>
            <person name="Mei H."/>
            <person name="Zhang T."/>
            <person name="Gao T."/>
            <person name="Zhang H."/>
        </authorList>
    </citation>
    <scope>NUCLEOTIDE SEQUENCE</scope>
    <source>
        <strain evidence="1">G02</strain>
    </source>
</reference>
<dbReference type="EMBL" id="JACGWJ010000023">
    <property type="protein sequence ID" value="KAL0325460.1"/>
    <property type="molecule type" value="Genomic_DNA"/>
</dbReference>
<dbReference type="Gene3D" id="3.30.70.270">
    <property type="match status" value="1"/>
</dbReference>
<organism evidence="1">
    <name type="scientific">Sesamum radiatum</name>
    <name type="common">Black benniseed</name>
    <dbReference type="NCBI Taxonomy" id="300843"/>
    <lineage>
        <taxon>Eukaryota</taxon>
        <taxon>Viridiplantae</taxon>
        <taxon>Streptophyta</taxon>
        <taxon>Embryophyta</taxon>
        <taxon>Tracheophyta</taxon>
        <taxon>Spermatophyta</taxon>
        <taxon>Magnoliopsida</taxon>
        <taxon>eudicotyledons</taxon>
        <taxon>Gunneridae</taxon>
        <taxon>Pentapetalae</taxon>
        <taxon>asterids</taxon>
        <taxon>lamiids</taxon>
        <taxon>Lamiales</taxon>
        <taxon>Pedaliaceae</taxon>
        <taxon>Sesamum</taxon>
    </lineage>
</organism>
<reference evidence="1" key="1">
    <citation type="submission" date="2020-06" db="EMBL/GenBank/DDBJ databases">
        <authorList>
            <person name="Li T."/>
            <person name="Hu X."/>
            <person name="Zhang T."/>
            <person name="Song X."/>
            <person name="Zhang H."/>
            <person name="Dai N."/>
            <person name="Sheng W."/>
            <person name="Hou X."/>
            <person name="Wei L."/>
        </authorList>
    </citation>
    <scope>NUCLEOTIDE SEQUENCE</scope>
    <source>
        <strain evidence="1">G02</strain>
        <tissue evidence="1">Leaf</tissue>
    </source>
</reference>
<evidence type="ECO:0000313" key="1">
    <source>
        <dbReference type="EMBL" id="KAL0325460.1"/>
    </source>
</evidence>
<dbReference type="Gene3D" id="3.10.10.10">
    <property type="entry name" value="HIV Type 1 Reverse Transcriptase, subunit A, domain 1"/>
    <property type="match status" value="1"/>
</dbReference>
<dbReference type="InterPro" id="IPR043502">
    <property type="entry name" value="DNA/RNA_pol_sf"/>
</dbReference>
<sequence>MIELSKMSLQLKGRIHKRLVSLYAIKGDVTCKTLRVNGLVGDKEVLILINCGSTHYFVHEKVSGTLGCKLEETTPTIVRVADASKIGLMRIPKYLSYFSSVKYDDAFKEPSSLPPETKFEHGIELLPEGIPMKQNPYRYSYGQKTEIEIIVKEMLDNGIIKPSQSSFVSPILLVDYLRHIISWEGVSTDPQKIECMVNWTTPTTIKALRGFLGLTGYYRKFIRGNGAISKPLTSLLKKDALRWNSEANTMMVKEPVLALPEKIQMHVEERLE</sequence>
<dbReference type="AlphaFoldDB" id="A0AAW2M1V4"/>
<accession>A0AAW2M1V4</accession>
<proteinExistence type="predicted"/>
<gene>
    <name evidence="1" type="ORF">Sradi_5115300</name>
</gene>
<dbReference type="PANTHER" id="PTHR33064">
    <property type="entry name" value="POL PROTEIN"/>
    <property type="match status" value="1"/>
</dbReference>
<dbReference type="SUPFAM" id="SSF56672">
    <property type="entry name" value="DNA/RNA polymerases"/>
    <property type="match status" value="1"/>
</dbReference>